<dbReference type="AlphaFoldDB" id="A0A7K4YIJ1"/>
<evidence type="ECO:0000256" key="1">
    <source>
        <dbReference type="ARBA" id="ARBA00022723"/>
    </source>
</evidence>
<feature type="domain" description="RING-type" evidence="5">
    <location>
        <begin position="63"/>
        <end position="112"/>
    </location>
</feature>
<dbReference type="Pfam" id="PF26054">
    <property type="entry name" value="PHD_G2E3"/>
    <property type="match status" value="1"/>
</dbReference>
<protein>
    <submittedName>
        <fullName evidence="7">G2E3 ligase</fullName>
    </submittedName>
</protein>
<dbReference type="InterPro" id="IPR034732">
    <property type="entry name" value="EPHD"/>
</dbReference>
<evidence type="ECO:0000259" key="5">
    <source>
        <dbReference type="PROSITE" id="PS50089"/>
    </source>
</evidence>
<reference evidence="7 8" key="1">
    <citation type="submission" date="2019-09" db="EMBL/GenBank/DDBJ databases">
        <title>Bird 10,000 Genomes (B10K) Project - Family phase.</title>
        <authorList>
            <person name="Zhang G."/>
        </authorList>
    </citation>
    <scope>NUCLEOTIDE SEQUENCE [LARGE SCALE GENOMIC DNA]</scope>
    <source>
        <strain evidence="7">B10K-DU-012-80</strain>
    </source>
</reference>
<keyword evidence="8" id="KW-1185">Reference proteome</keyword>
<evidence type="ECO:0000313" key="7">
    <source>
        <dbReference type="EMBL" id="NWR58902.1"/>
    </source>
</evidence>
<dbReference type="PANTHER" id="PTHR12420">
    <property type="entry name" value="PHD FINGER PROTEIN"/>
    <property type="match status" value="1"/>
</dbReference>
<evidence type="ECO:0000256" key="2">
    <source>
        <dbReference type="ARBA" id="ARBA00022771"/>
    </source>
</evidence>
<dbReference type="GO" id="GO:0005634">
    <property type="term" value="C:nucleus"/>
    <property type="evidence" value="ECO:0007669"/>
    <property type="project" value="TreeGrafter"/>
</dbReference>
<dbReference type="SUPFAM" id="SSF57903">
    <property type="entry name" value="FYVE/PHD zinc finger"/>
    <property type="match status" value="2"/>
</dbReference>
<dbReference type="OrthoDB" id="512616at2759"/>
<dbReference type="InterPro" id="IPR051188">
    <property type="entry name" value="PHD-type_Zinc_Finger"/>
</dbReference>
<dbReference type="InterPro" id="IPR059102">
    <property type="entry name" value="PHD_PHF7/G2E3-like"/>
</dbReference>
<dbReference type="Proteomes" id="UP000551127">
    <property type="component" value="Unassembled WGS sequence"/>
</dbReference>
<name>A0A7K4YIJ1_BUCAB</name>
<feature type="domain" description="PHD-type" evidence="6">
    <location>
        <begin position="1"/>
        <end position="48"/>
    </location>
</feature>
<comment type="caution">
    <text evidence="7">The sequence shown here is derived from an EMBL/GenBank/DDBJ whole genome shotgun (WGS) entry which is preliminary data.</text>
</comment>
<dbReference type="PROSITE" id="PS51805">
    <property type="entry name" value="EPHD"/>
    <property type="match status" value="1"/>
</dbReference>
<accession>A0A7K4YIJ1</accession>
<dbReference type="EMBL" id="VYZL01002105">
    <property type="protein sequence ID" value="NWR58902.1"/>
    <property type="molecule type" value="Genomic_DNA"/>
</dbReference>
<dbReference type="InterPro" id="IPR013083">
    <property type="entry name" value="Znf_RING/FYVE/PHD"/>
</dbReference>
<keyword evidence="2 4" id="KW-0863">Zinc-finger</keyword>
<organism evidence="7 8">
    <name type="scientific">Bucorvus abyssinicus</name>
    <name type="common">Northern ground-hornbill</name>
    <name type="synonym">Abyssinian ground-hornbill</name>
    <dbReference type="NCBI Taxonomy" id="153643"/>
    <lineage>
        <taxon>Eukaryota</taxon>
        <taxon>Metazoa</taxon>
        <taxon>Chordata</taxon>
        <taxon>Craniata</taxon>
        <taxon>Vertebrata</taxon>
        <taxon>Euteleostomi</taxon>
        <taxon>Archelosauria</taxon>
        <taxon>Archosauria</taxon>
        <taxon>Dinosauria</taxon>
        <taxon>Saurischia</taxon>
        <taxon>Theropoda</taxon>
        <taxon>Coelurosauria</taxon>
        <taxon>Aves</taxon>
        <taxon>Neognathae</taxon>
        <taxon>Neoaves</taxon>
        <taxon>Telluraves</taxon>
        <taxon>Coraciimorphae</taxon>
        <taxon>Bucerotiformes</taxon>
        <taxon>Bucorvidae</taxon>
        <taxon>Bucorvus</taxon>
    </lineage>
</organism>
<dbReference type="InterPro" id="IPR011011">
    <property type="entry name" value="Znf_FYVE_PHD"/>
</dbReference>
<evidence type="ECO:0000256" key="4">
    <source>
        <dbReference type="PROSITE-ProRule" id="PRU00175"/>
    </source>
</evidence>
<dbReference type="GO" id="GO:0008270">
    <property type="term" value="F:zinc ion binding"/>
    <property type="evidence" value="ECO:0007669"/>
    <property type="project" value="UniProtKB-KW"/>
</dbReference>
<dbReference type="SMART" id="SM00249">
    <property type="entry name" value="PHD"/>
    <property type="match status" value="2"/>
</dbReference>
<evidence type="ECO:0000256" key="3">
    <source>
        <dbReference type="ARBA" id="ARBA00022833"/>
    </source>
</evidence>
<dbReference type="InterPro" id="IPR001965">
    <property type="entry name" value="Znf_PHD"/>
</dbReference>
<proteinExistence type="predicted"/>
<keyword evidence="7" id="KW-0436">Ligase</keyword>
<dbReference type="GO" id="GO:0016874">
    <property type="term" value="F:ligase activity"/>
    <property type="evidence" value="ECO:0007669"/>
    <property type="project" value="UniProtKB-KW"/>
</dbReference>
<dbReference type="InterPro" id="IPR001841">
    <property type="entry name" value="Znf_RING"/>
</dbReference>
<keyword evidence="1" id="KW-0479">Metal-binding</keyword>
<gene>
    <name evidence="7" type="primary">G2e3_1</name>
    <name evidence="7" type="ORF">BUCABY_R00480</name>
</gene>
<dbReference type="PROSITE" id="PS01359">
    <property type="entry name" value="ZF_PHD_1"/>
    <property type="match status" value="1"/>
</dbReference>
<dbReference type="PROSITE" id="PS50089">
    <property type="entry name" value="ZF_RING_2"/>
    <property type="match status" value="1"/>
</dbReference>
<dbReference type="PANTHER" id="PTHR12420:SF47">
    <property type="entry name" value="PHD FINGER PROTEIN 7"/>
    <property type="match status" value="1"/>
</dbReference>
<dbReference type="Gene3D" id="3.30.40.10">
    <property type="entry name" value="Zinc/RING finger domain, C3HC4 (zinc finger)"/>
    <property type="match status" value="3"/>
</dbReference>
<keyword evidence="3" id="KW-0862">Zinc</keyword>
<feature type="non-terminal residue" evidence="7">
    <location>
        <position position="1"/>
    </location>
</feature>
<evidence type="ECO:0000313" key="8">
    <source>
        <dbReference type="Proteomes" id="UP000551127"/>
    </source>
</evidence>
<feature type="non-terminal residue" evidence="7">
    <location>
        <position position="213"/>
    </location>
</feature>
<evidence type="ECO:0000259" key="6">
    <source>
        <dbReference type="PROSITE" id="PS51805"/>
    </source>
</evidence>
<dbReference type="InterPro" id="IPR019786">
    <property type="entry name" value="Zinc_finger_PHD-type_CS"/>
</dbReference>
<dbReference type="Pfam" id="PF13771">
    <property type="entry name" value="zf-HC5HC2H"/>
    <property type="match status" value="1"/>
</dbReference>
<sequence>CFICGERGAAITCGEPGCDLSFHLPCGPQGACVTQYFPPYSSFCWRHHPQQAVEVAPEEDMACLLCLEPLEDSNAYSTMVCPVCPHAWFHRRCMQGQALRAGTACFQCPLCRDREEFLLEMVTMGIRIPFRLVGGSSPLLSPSGETAGAYTTLTESHGRCDARKCLCAGGRERAEEEAGPWQPLLCSSCTAVGTHRRCSNLGESTASWECGSC</sequence>